<evidence type="ECO:0000313" key="2">
    <source>
        <dbReference type="EMBL" id="QDT24346.1"/>
    </source>
</evidence>
<dbReference type="InterPro" id="IPR004027">
    <property type="entry name" value="SEC_C_motif"/>
</dbReference>
<dbReference type="AlphaFoldDB" id="A0A517PY91"/>
<dbReference type="Pfam" id="PF02810">
    <property type="entry name" value="SEC-C"/>
    <property type="match status" value="1"/>
</dbReference>
<name>A0A517PY91_9PLAN</name>
<feature type="region of interest" description="Disordered" evidence="1">
    <location>
        <begin position="305"/>
        <end position="337"/>
    </location>
</feature>
<keyword evidence="3" id="KW-1185">Reference proteome</keyword>
<proteinExistence type="predicted"/>
<gene>
    <name evidence="2" type="ORF">HG66A1_61780</name>
</gene>
<accession>A0A517PY91</accession>
<organism evidence="2 3">
    <name type="scientific">Gimesia chilikensis</name>
    <dbReference type="NCBI Taxonomy" id="2605989"/>
    <lineage>
        <taxon>Bacteria</taxon>
        <taxon>Pseudomonadati</taxon>
        <taxon>Planctomycetota</taxon>
        <taxon>Planctomycetia</taxon>
        <taxon>Planctomycetales</taxon>
        <taxon>Planctomycetaceae</taxon>
        <taxon>Gimesia</taxon>
    </lineage>
</organism>
<evidence type="ECO:0000256" key="1">
    <source>
        <dbReference type="SAM" id="MobiDB-lite"/>
    </source>
</evidence>
<reference evidence="2 3" key="1">
    <citation type="submission" date="2019-02" db="EMBL/GenBank/DDBJ databases">
        <title>Deep-cultivation of Planctomycetes and their phenomic and genomic characterization uncovers novel biology.</title>
        <authorList>
            <person name="Wiegand S."/>
            <person name="Jogler M."/>
            <person name="Boedeker C."/>
            <person name="Pinto D."/>
            <person name="Vollmers J."/>
            <person name="Rivas-Marin E."/>
            <person name="Kohn T."/>
            <person name="Peeters S.H."/>
            <person name="Heuer A."/>
            <person name="Rast P."/>
            <person name="Oberbeckmann S."/>
            <person name="Bunk B."/>
            <person name="Jeske O."/>
            <person name="Meyerdierks A."/>
            <person name="Storesund J.E."/>
            <person name="Kallscheuer N."/>
            <person name="Luecker S."/>
            <person name="Lage O.M."/>
            <person name="Pohl T."/>
            <person name="Merkel B.J."/>
            <person name="Hornburger P."/>
            <person name="Mueller R.-W."/>
            <person name="Bruemmer F."/>
            <person name="Labrenz M."/>
            <person name="Spormann A.M."/>
            <person name="Op den Camp H."/>
            <person name="Overmann J."/>
            <person name="Amann R."/>
            <person name="Jetten M.S.M."/>
            <person name="Mascher T."/>
            <person name="Medema M.H."/>
            <person name="Devos D.P."/>
            <person name="Kaster A.-K."/>
            <person name="Ovreas L."/>
            <person name="Rohde M."/>
            <person name="Galperin M.Y."/>
            <person name="Jogler C."/>
        </authorList>
    </citation>
    <scope>NUCLEOTIDE SEQUENCE [LARGE SCALE GENOMIC DNA]</scope>
    <source>
        <strain evidence="2 3">HG66A1</strain>
    </source>
</reference>
<dbReference type="Gene3D" id="3.10.450.50">
    <property type="match status" value="1"/>
</dbReference>
<dbReference type="SUPFAM" id="SSF103642">
    <property type="entry name" value="Sec-C motif"/>
    <property type="match status" value="1"/>
</dbReference>
<dbReference type="Proteomes" id="UP000320421">
    <property type="component" value="Chromosome"/>
</dbReference>
<protein>
    <recommendedName>
        <fullName evidence="4">SEC-C motif protein</fullName>
    </recommendedName>
</protein>
<evidence type="ECO:0000313" key="3">
    <source>
        <dbReference type="Proteomes" id="UP000320421"/>
    </source>
</evidence>
<evidence type="ECO:0008006" key="4">
    <source>
        <dbReference type="Google" id="ProtNLM"/>
    </source>
</evidence>
<sequence>MYYSASITKTEYQFEKKRTESQVTEDFQRFFYAGCGHKFLGYDFSSEISDSGRAKIPGPRYWDVPQKEKHKWSPVRDHLAGRHRGIVRGTNETHLPCVTDDLDRHDGTIKATKHIKAVLDSYKLLTTEFNELMWLAEVNPRNGSTKFFGFHRQKKPLKVSEANEIGKRLNERQKASSIGAREVFPDNSPQVFLPMRLDKITIVDTGILEKTKRYRLDRLPGTNEKQRTYIDSYSLWAFYAWLQRGEHCDVHTLEVELKKACANTPDKEMLCQKNQKETLPASVEAERNIKSAACPTLAIEEKTSCQSSMTQNTGKDSQSDSFNESTKQTNHHQWNSTSTTKKTSCQFACLIDGESPKIKRNDPCYCGSGKKYKKCCLTSSGICSTVKTVEMLPPKEGADISKAPDGEVSSKALCKTLEEIRSIPDAFQKNTQLAFYCNNQARRPLNAEELLAKAKEYKIYNGNWEDGLSNRINRIKGIAKFAAKTFDPKKCGSSTRQRPLLNKKMQEWRGRSHLLSKTLSTRINVETWVDEYGQVQYTKGRIVNGIQRDHVLRLAGIISHVSETHGGDIPRKSIKGWWNELANENSMPEWKHNEYYLACRQVLIDNGWLKMNHDYSYQNNQSKKGWILYETELVGSVWDYPTDTDTKKNNNNRPYLYSCGAIANQKNRLASVFALLHSQRPPP</sequence>
<dbReference type="EMBL" id="CP036266">
    <property type="protein sequence ID" value="QDT24346.1"/>
    <property type="molecule type" value="Genomic_DNA"/>
</dbReference>